<evidence type="ECO:0000313" key="3">
    <source>
        <dbReference type="Proteomes" id="UP000199385"/>
    </source>
</evidence>
<sequence>MTDDVTAPALPDHLPDELRSFVRGQVALAELPAAAIVTETVAYFADQAAPERVEALAWAVVAEELTAHLADQATWPAVTDSDRLTAAFRALTAAGIMARENFACCQNCGLGEIGAEAPGTIEPRGYAFYHQQDAERGVAGEGVHVAYGLFDQPPSVEIGAEVAAALRAQGLTVHWNDDVASRIFVPLDWRRRRAGRFAAVPAAVADDVEVDVELVGEWTGRHAPTQGPTPAGRFVALHLPWLPAAVRVRLEADGRSVTIRRVGDRLVGRYADPELPELTVGRHDGAALVRRLRGLSPAATPTAEPVGYVEVTGDHPYGEDREVAMELAELLEAVRAMRPLSYDFLTCFGRSGGCVQTTWNPAGLWVEELDTEAAVSVGRYATLPEVEQVLTVLAVQDRVAVRELGGELTTLNLR</sequence>
<dbReference type="Proteomes" id="UP000199385">
    <property type="component" value="Chromosome I"/>
</dbReference>
<dbReference type="InterPro" id="IPR054186">
    <property type="entry name" value="DUF6891"/>
</dbReference>
<feature type="domain" description="DUF6891" evidence="1">
    <location>
        <begin position="16"/>
        <end position="193"/>
    </location>
</feature>
<dbReference type="EMBL" id="LT594323">
    <property type="protein sequence ID" value="SBT52685.1"/>
    <property type="molecule type" value="Genomic_DNA"/>
</dbReference>
<dbReference type="RefSeq" id="WP_091671268.1">
    <property type="nucleotide sequence ID" value="NZ_LT594323.1"/>
</dbReference>
<dbReference type="STRING" id="261654.GA0070611_5740"/>
<reference evidence="3" key="1">
    <citation type="submission" date="2016-06" db="EMBL/GenBank/DDBJ databases">
        <authorList>
            <person name="Varghese N."/>
            <person name="Submissions Spin"/>
        </authorList>
    </citation>
    <scope>NUCLEOTIDE SEQUENCE [LARGE SCALE GENOMIC DNA]</scope>
    <source>
        <strain evidence="3">DSM 44815</strain>
    </source>
</reference>
<dbReference type="AlphaFoldDB" id="A0A1A9A982"/>
<name>A0A1A9A982_9ACTN</name>
<keyword evidence="3" id="KW-1185">Reference proteome</keyword>
<evidence type="ECO:0000313" key="2">
    <source>
        <dbReference type="EMBL" id="SBT52685.1"/>
    </source>
</evidence>
<dbReference type="OrthoDB" id="5515732at2"/>
<evidence type="ECO:0000259" key="1">
    <source>
        <dbReference type="Pfam" id="PF21831"/>
    </source>
</evidence>
<proteinExistence type="predicted"/>
<dbReference type="Pfam" id="PF21831">
    <property type="entry name" value="DUF6891"/>
    <property type="match status" value="1"/>
</dbReference>
<gene>
    <name evidence="2" type="ORF">GA0070611_5740</name>
</gene>
<dbReference type="PATRIC" id="fig|261654.4.peg.5813"/>
<organism evidence="2 3">
    <name type="scientific">Micromonospora auratinigra</name>
    <dbReference type="NCBI Taxonomy" id="261654"/>
    <lineage>
        <taxon>Bacteria</taxon>
        <taxon>Bacillati</taxon>
        <taxon>Actinomycetota</taxon>
        <taxon>Actinomycetes</taxon>
        <taxon>Micromonosporales</taxon>
        <taxon>Micromonosporaceae</taxon>
        <taxon>Micromonospora</taxon>
    </lineage>
</organism>
<protein>
    <recommendedName>
        <fullName evidence="1">DUF6891 domain-containing protein</fullName>
    </recommendedName>
</protein>
<accession>A0A1A9A982</accession>